<evidence type="ECO:0000256" key="3">
    <source>
        <dbReference type="ARBA" id="ARBA00023082"/>
    </source>
</evidence>
<accession>A0A4S3M035</accession>
<dbReference type="GO" id="GO:0006352">
    <property type="term" value="P:DNA-templated transcription initiation"/>
    <property type="evidence" value="ECO:0007669"/>
    <property type="project" value="InterPro"/>
</dbReference>
<dbReference type="SUPFAM" id="SSF88946">
    <property type="entry name" value="Sigma2 domain of RNA polymerase sigma factors"/>
    <property type="match status" value="1"/>
</dbReference>
<dbReference type="Gene3D" id="1.10.1740.10">
    <property type="match status" value="1"/>
</dbReference>
<dbReference type="PANTHER" id="PTHR43133">
    <property type="entry name" value="RNA POLYMERASE ECF-TYPE SIGMA FACTO"/>
    <property type="match status" value="1"/>
</dbReference>
<dbReference type="NCBIfam" id="TIGR02937">
    <property type="entry name" value="sigma70-ECF"/>
    <property type="match status" value="1"/>
</dbReference>
<evidence type="ECO:0000259" key="5">
    <source>
        <dbReference type="Pfam" id="PF04542"/>
    </source>
</evidence>
<dbReference type="AlphaFoldDB" id="A0A4S3M035"/>
<dbReference type="InterPro" id="IPR036388">
    <property type="entry name" value="WH-like_DNA-bd_sf"/>
</dbReference>
<dbReference type="RefSeq" id="WP_136336429.1">
    <property type="nucleotide sequence ID" value="NZ_QXMP01000006.1"/>
</dbReference>
<dbReference type="Pfam" id="PF08281">
    <property type="entry name" value="Sigma70_r4_2"/>
    <property type="match status" value="1"/>
</dbReference>
<dbReference type="GO" id="GO:0003677">
    <property type="term" value="F:DNA binding"/>
    <property type="evidence" value="ECO:0007669"/>
    <property type="project" value="InterPro"/>
</dbReference>
<evidence type="ECO:0000256" key="4">
    <source>
        <dbReference type="ARBA" id="ARBA00023163"/>
    </source>
</evidence>
<keyword evidence="8" id="KW-1185">Reference proteome</keyword>
<dbReference type="CDD" id="cd06171">
    <property type="entry name" value="Sigma70_r4"/>
    <property type="match status" value="1"/>
</dbReference>
<dbReference type="Gene3D" id="1.10.10.10">
    <property type="entry name" value="Winged helix-like DNA-binding domain superfamily/Winged helix DNA-binding domain"/>
    <property type="match status" value="1"/>
</dbReference>
<sequence>MEFKAEQIKEHIRNAKEGDQKSFSFLLNTFWNNVYSFQLLRTKDENEAEDITIRTFTKAFDKIESYNESYEFKTWLITISKNIHIDLLRKQKSRALHKARKEEENEIYELADDSPTAEDKLIKEQNLASLLADIKKLKPHYQKVINLRYFHELSYEEISKELNEPLNSIKVKLLRARKLLAEVISQKK</sequence>
<dbReference type="EMBL" id="SSMC01000003">
    <property type="protein sequence ID" value="THD66357.1"/>
    <property type="molecule type" value="Genomic_DNA"/>
</dbReference>
<evidence type="ECO:0000313" key="7">
    <source>
        <dbReference type="EMBL" id="THD66357.1"/>
    </source>
</evidence>
<organism evidence="7 8">
    <name type="scientific">Robertkochia marina</name>
    <dbReference type="NCBI Taxonomy" id="1227945"/>
    <lineage>
        <taxon>Bacteria</taxon>
        <taxon>Pseudomonadati</taxon>
        <taxon>Bacteroidota</taxon>
        <taxon>Flavobacteriia</taxon>
        <taxon>Flavobacteriales</taxon>
        <taxon>Flavobacteriaceae</taxon>
        <taxon>Robertkochia</taxon>
    </lineage>
</organism>
<protein>
    <submittedName>
        <fullName evidence="7">Sigma-70 family RNA polymerase sigma factor</fullName>
    </submittedName>
</protein>
<evidence type="ECO:0000313" key="8">
    <source>
        <dbReference type="Proteomes" id="UP000305939"/>
    </source>
</evidence>
<comment type="similarity">
    <text evidence="1">Belongs to the sigma-70 factor family. ECF subfamily.</text>
</comment>
<evidence type="ECO:0000256" key="1">
    <source>
        <dbReference type="ARBA" id="ARBA00010641"/>
    </source>
</evidence>
<dbReference type="InterPro" id="IPR013249">
    <property type="entry name" value="RNA_pol_sigma70_r4_t2"/>
</dbReference>
<dbReference type="GO" id="GO:0016987">
    <property type="term" value="F:sigma factor activity"/>
    <property type="evidence" value="ECO:0007669"/>
    <property type="project" value="UniProtKB-KW"/>
</dbReference>
<evidence type="ECO:0000259" key="6">
    <source>
        <dbReference type="Pfam" id="PF08281"/>
    </source>
</evidence>
<dbReference type="PANTHER" id="PTHR43133:SF51">
    <property type="entry name" value="RNA POLYMERASE SIGMA FACTOR"/>
    <property type="match status" value="1"/>
</dbReference>
<dbReference type="SUPFAM" id="SSF88659">
    <property type="entry name" value="Sigma3 and sigma4 domains of RNA polymerase sigma factors"/>
    <property type="match status" value="1"/>
</dbReference>
<dbReference type="InterPro" id="IPR007627">
    <property type="entry name" value="RNA_pol_sigma70_r2"/>
</dbReference>
<dbReference type="InterPro" id="IPR039425">
    <property type="entry name" value="RNA_pol_sigma-70-like"/>
</dbReference>
<feature type="domain" description="RNA polymerase sigma factor 70 region 4 type 2" evidence="6">
    <location>
        <begin position="134"/>
        <end position="180"/>
    </location>
</feature>
<keyword evidence="2" id="KW-0805">Transcription regulation</keyword>
<evidence type="ECO:0000256" key="2">
    <source>
        <dbReference type="ARBA" id="ARBA00023015"/>
    </source>
</evidence>
<feature type="domain" description="RNA polymerase sigma-70 region 2" evidence="5">
    <location>
        <begin position="34"/>
        <end position="93"/>
    </location>
</feature>
<dbReference type="InterPro" id="IPR013324">
    <property type="entry name" value="RNA_pol_sigma_r3/r4-like"/>
</dbReference>
<name>A0A4S3M035_9FLAO</name>
<dbReference type="Proteomes" id="UP000305939">
    <property type="component" value="Unassembled WGS sequence"/>
</dbReference>
<dbReference type="InterPro" id="IPR013325">
    <property type="entry name" value="RNA_pol_sigma_r2"/>
</dbReference>
<gene>
    <name evidence="7" type="ORF">E7Z59_11120</name>
</gene>
<keyword evidence="4" id="KW-0804">Transcription</keyword>
<reference evidence="7 8" key="1">
    <citation type="submission" date="2019-04" db="EMBL/GenBank/DDBJ databases">
        <title>Draft genome sequence of Robertkochia marina CC-AMO-30D.</title>
        <authorList>
            <person name="Hameed A."/>
            <person name="Lin S.-Y."/>
            <person name="Shahina M."/>
            <person name="Lai W.-A."/>
            <person name="Young C.-C."/>
        </authorList>
    </citation>
    <scope>NUCLEOTIDE SEQUENCE [LARGE SCALE GENOMIC DNA]</scope>
    <source>
        <strain evidence="7 8">CC-AMO-30D</strain>
    </source>
</reference>
<dbReference type="InterPro" id="IPR014284">
    <property type="entry name" value="RNA_pol_sigma-70_dom"/>
</dbReference>
<proteinExistence type="inferred from homology"/>
<comment type="caution">
    <text evidence="7">The sequence shown here is derived from an EMBL/GenBank/DDBJ whole genome shotgun (WGS) entry which is preliminary data.</text>
</comment>
<dbReference type="OrthoDB" id="9785675at2"/>
<dbReference type="Pfam" id="PF04542">
    <property type="entry name" value="Sigma70_r2"/>
    <property type="match status" value="1"/>
</dbReference>
<keyword evidence="3" id="KW-0731">Sigma factor</keyword>